<sequence>MNPNGCRISFEELERIDDRIRQLSAQRNRLQGYVDSPKAIISHPRPLPPDLVRDFRCLPSYGPKCSHERTGSAIDIGPDLQLMEEHCALHPETVVNLARPRWFRIGKDASEVGCHRPMASALWVMSTFPLNGSRGTWSHEWWTPDPEFDPTDCH</sequence>
<dbReference type="Proteomes" id="UP001215280">
    <property type="component" value="Unassembled WGS sequence"/>
</dbReference>
<comment type="caution">
    <text evidence="1">The sequence shown here is derived from an EMBL/GenBank/DDBJ whole genome shotgun (WGS) entry which is preliminary data.</text>
</comment>
<protein>
    <submittedName>
        <fullName evidence="1">Uncharacterized protein</fullName>
    </submittedName>
</protein>
<dbReference type="AlphaFoldDB" id="A0AAD7K1C2"/>
<keyword evidence="2" id="KW-1185">Reference proteome</keyword>
<reference evidence="1" key="1">
    <citation type="submission" date="2023-03" db="EMBL/GenBank/DDBJ databases">
        <title>Massive genome expansion in bonnet fungi (Mycena s.s.) driven by repeated elements and novel gene families across ecological guilds.</title>
        <authorList>
            <consortium name="Lawrence Berkeley National Laboratory"/>
            <person name="Harder C.B."/>
            <person name="Miyauchi S."/>
            <person name="Viragh M."/>
            <person name="Kuo A."/>
            <person name="Thoen E."/>
            <person name="Andreopoulos B."/>
            <person name="Lu D."/>
            <person name="Skrede I."/>
            <person name="Drula E."/>
            <person name="Henrissat B."/>
            <person name="Morin E."/>
            <person name="Kohler A."/>
            <person name="Barry K."/>
            <person name="LaButti K."/>
            <person name="Morin E."/>
            <person name="Salamov A."/>
            <person name="Lipzen A."/>
            <person name="Mereny Z."/>
            <person name="Hegedus B."/>
            <person name="Baldrian P."/>
            <person name="Stursova M."/>
            <person name="Weitz H."/>
            <person name="Taylor A."/>
            <person name="Grigoriev I.V."/>
            <person name="Nagy L.G."/>
            <person name="Martin F."/>
            <person name="Kauserud H."/>
        </authorList>
    </citation>
    <scope>NUCLEOTIDE SEQUENCE</scope>
    <source>
        <strain evidence="1">CBHHK188m</strain>
    </source>
</reference>
<evidence type="ECO:0000313" key="2">
    <source>
        <dbReference type="Proteomes" id="UP001215280"/>
    </source>
</evidence>
<accession>A0AAD7K1C2</accession>
<organism evidence="1 2">
    <name type="scientific">Mycena maculata</name>
    <dbReference type="NCBI Taxonomy" id="230809"/>
    <lineage>
        <taxon>Eukaryota</taxon>
        <taxon>Fungi</taxon>
        <taxon>Dikarya</taxon>
        <taxon>Basidiomycota</taxon>
        <taxon>Agaricomycotina</taxon>
        <taxon>Agaricomycetes</taxon>
        <taxon>Agaricomycetidae</taxon>
        <taxon>Agaricales</taxon>
        <taxon>Marasmiineae</taxon>
        <taxon>Mycenaceae</taxon>
        <taxon>Mycena</taxon>
    </lineage>
</organism>
<gene>
    <name evidence="1" type="ORF">DFH07DRAFT_801428</name>
</gene>
<dbReference type="EMBL" id="JARJLG010000017">
    <property type="protein sequence ID" value="KAJ7773664.1"/>
    <property type="molecule type" value="Genomic_DNA"/>
</dbReference>
<proteinExistence type="predicted"/>
<evidence type="ECO:0000313" key="1">
    <source>
        <dbReference type="EMBL" id="KAJ7773664.1"/>
    </source>
</evidence>
<name>A0AAD7K1C2_9AGAR</name>